<comment type="caution">
    <text evidence="1">The sequence shown here is derived from an EMBL/GenBank/DDBJ whole genome shotgun (WGS) entry which is preliminary data.</text>
</comment>
<evidence type="ECO:0000313" key="1">
    <source>
        <dbReference type="EMBL" id="THD10104.1"/>
    </source>
</evidence>
<organism evidence="1 2">
    <name type="scientific">Metallibacterium scheffleri</name>
    <dbReference type="NCBI Taxonomy" id="993689"/>
    <lineage>
        <taxon>Bacteria</taxon>
        <taxon>Pseudomonadati</taxon>
        <taxon>Pseudomonadota</taxon>
        <taxon>Gammaproteobacteria</taxon>
        <taxon>Lysobacterales</taxon>
        <taxon>Rhodanobacteraceae</taxon>
        <taxon>Metallibacterium</taxon>
    </lineage>
</organism>
<dbReference type="Pfam" id="PF19911">
    <property type="entry name" value="DUF6384"/>
    <property type="match status" value="1"/>
</dbReference>
<name>A0A4S3KPS0_9GAMM</name>
<dbReference type="InterPro" id="IPR045964">
    <property type="entry name" value="DUF6384"/>
</dbReference>
<dbReference type="Proteomes" id="UP000307749">
    <property type="component" value="Unassembled WGS sequence"/>
</dbReference>
<dbReference type="EMBL" id="MWQO01000033">
    <property type="protein sequence ID" value="THD10104.1"/>
    <property type="molecule type" value="Genomic_DNA"/>
</dbReference>
<reference evidence="1 2" key="1">
    <citation type="submission" date="2017-02" db="EMBL/GenBank/DDBJ databases">
        <title>Whole genome sequencing of Metallibacterium scheffleri DSM 24874 (T).</title>
        <authorList>
            <person name="Kumar S."/>
            <person name="Patil P."/>
            <person name="Patil P.B."/>
        </authorList>
    </citation>
    <scope>NUCLEOTIDE SEQUENCE [LARGE SCALE GENOMIC DNA]</scope>
    <source>
        <strain evidence="1 2">DSM 24874</strain>
    </source>
</reference>
<accession>A0A4S3KPS0</accession>
<dbReference type="STRING" id="993689.GCA_002077135_00071"/>
<proteinExistence type="predicted"/>
<evidence type="ECO:0000313" key="2">
    <source>
        <dbReference type="Proteomes" id="UP000307749"/>
    </source>
</evidence>
<keyword evidence="2" id="KW-1185">Reference proteome</keyword>
<sequence length="251" mass="26317">MHDRPLLTDAQYQVARADSELALARELASTSNTWDGVSNNIPADLPSDLIPAWTQAAGQLHASLESGNVNAVHTAVDSLKTLQQAGSIEQTIASDQNALSGPAASIAAPIIVSIRRDIASGDASGANAGLAMLNALVARVRSSYVLHIANHAGIDTGIVRRDRQNGKTACYVVVEALSAQGAPVSIPVYDSELSKWAVAHTYGVQVSLAQYRTFMDDKATGALPVMAGTKPPGALNAAYDFPVMRGRITVF</sequence>
<gene>
    <name evidence="1" type="ORF">B1806_09545</name>
</gene>
<dbReference type="AlphaFoldDB" id="A0A4S3KPS0"/>
<protein>
    <submittedName>
        <fullName evidence="1">Uncharacterized protein</fullName>
    </submittedName>
</protein>